<feature type="compositionally biased region" description="Low complexity" evidence="3">
    <location>
        <begin position="37"/>
        <end position="52"/>
    </location>
</feature>
<feature type="compositionally biased region" description="Polar residues" evidence="3">
    <location>
        <begin position="157"/>
        <end position="177"/>
    </location>
</feature>
<gene>
    <name evidence="4" type="ORF">FH972_002989</name>
</gene>
<reference evidence="4 5" key="1">
    <citation type="submission" date="2019-06" db="EMBL/GenBank/DDBJ databases">
        <title>A chromosomal-level reference genome of Carpinus fangiana (Coryloideae, Betulaceae).</title>
        <authorList>
            <person name="Yang X."/>
            <person name="Wang Z."/>
            <person name="Zhang L."/>
            <person name="Hao G."/>
            <person name="Liu J."/>
            <person name="Yang Y."/>
        </authorList>
    </citation>
    <scope>NUCLEOTIDE SEQUENCE [LARGE SCALE GENOMIC DNA]</scope>
    <source>
        <strain evidence="4">Cfa_2016G</strain>
        <tissue evidence="4">Leaf</tissue>
    </source>
</reference>
<evidence type="ECO:0000256" key="2">
    <source>
        <dbReference type="ARBA" id="ARBA00023242"/>
    </source>
</evidence>
<keyword evidence="5" id="KW-1185">Reference proteome</keyword>
<dbReference type="PANTHER" id="PTHR33172">
    <property type="entry name" value="OS08G0516900 PROTEIN"/>
    <property type="match status" value="1"/>
</dbReference>
<feature type="region of interest" description="Disordered" evidence="3">
    <location>
        <begin position="144"/>
        <end position="219"/>
    </location>
</feature>
<evidence type="ECO:0000256" key="3">
    <source>
        <dbReference type="SAM" id="MobiDB-lite"/>
    </source>
</evidence>
<dbReference type="OrthoDB" id="691484at2759"/>
<dbReference type="GO" id="GO:0006950">
    <property type="term" value="P:response to stress"/>
    <property type="evidence" value="ECO:0007669"/>
    <property type="project" value="UniProtKB-ARBA"/>
</dbReference>
<dbReference type="AlphaFoldDB" id="A0A5N6QH44"/>
<dbReference type="EMBL" id="CM017321">
    <property type="protein sequence ID" value="KAE7998445.1"/>
    <property type="molecule type" value="Genomic_DNA"/>
</dbReference>
<feature type="compositionally biased region" description="Low complexity" evidence="3">
    <location>
        <begin position="204"/>
        <end position="219"/>
    </location>
</feature>
<evidence type="ECO:0000313" key="5">
    <source>
        <dbReference type="Proteomes" id="UP000327013"/>
    </source>
</evidence>
<accession>A0A5N6QH44</accession>
<proteinExistence type="predicted"/>
<dbReference type="GO" id="GO:0005634">
    <property type="term" value="C:nucleus"/>
    <property type="evidence" value="ECO:0007669"/>
    <property type="project" value="UniProtKB-SubCell"/>
</dbReference>
<dbReference type="InterPro" id="IPR051992">
    <property type="entry name" value="OxStress_Response_Reg"/>
</dbReference>
<dbReference type="PANTHER" id="PTHR33172:SF96">
    <property type="entry name" value="PROTEIN OXIDATIVE STRESS 3 LIKE 3"/>
    <property type="match status" value="1"/>
</dbReference>
<feature type="compositionally biased region" description="Low complexity" evidence="3">
    <location>
        <begin position="182"/>
        <end position="191"/>
    </location>
</feature>
<comment type="subcellular location">
    <subcellularLocation>
        <location evidence="1">Nucleus</location>
    </subcellularLocation>
</comment>
<sequence length="252" mass="26705">MSITIERSKFIHGGGMPCGRIYNSPRFPTERGGDLDSCSSSSVGRNSDSSGGLSDGGDESGGETEVQSSYKGPLDTMDALEEVLPVKRGISKFYSGKSKSFTSLADASSVTSIKDLEKGENPYTRKRKNLLAHSNFFDKNHNYTLKNSSGGIPKRPANTTRSAFPMGLTTTSSGSNNKSEDSNSVSTSPSSCLPPLPPHGKKTPCSSSSPPPSRRNSPWRSFSLSDLQCVAAATPNITGLAICSGDKDNKLH</sequence>
<evidence type="ECO:0000256" key="1">
    <source>
        <dbReference type="ARBA" id="ARBA00004123"/>
    </source>
</evidence>
<feature type="region of interest" description="Disordered" evidence="3">
    <location>
        <begin position="12"/>
        <end position="76"/>
    </location>
</feature>
<keyword evidence="2" id="KW-0539">Nucleus</keyword>
<evidence type="ECO:0000313" key="4">
    <source>
        <dbReference type="EMBL" id="KAE7998445.1"/>
    </source>
</evidence>
<protein>
    <submittedName>
        <fullName evidence="4">Uncharacterized protein</fullName>
    </submittedName>
</protein>
<name>A0A5N6QH44_9ROSI</name>
<organism evidence="4 5">
    <name type="scientific">Carpinus fangiana</name>
    <dbReference type="NCBI Taxonomy" id="176857"/>
    <lineage>
        <taxon>Eukaryota</taxon>
        <taxon>Viridiplantae</taxon>
        <taxon>Streptophyta</taxon>
        <taxon>Embryophyta</taxon>
        <taxon>Tracheophyta</taxon>
        <taxon>Spermatophyta</taxon>
        <taxon>Magnoliopsida</taxon>
        <taxon>eudicotyledons</taxon>
        <taxon>Gunneridae</taxon>
        <taxon>Pentapetalae</taxon>
        <taxon>rosids</taxon>
        <taxon>fabids</taxon>
        <taxon>Fagales</taxon>
        <taxon>Betulaceae</taxon>
        <taxon>Carpinus</taxon>
    </lineage>
</organism>
<dbReference type="Proteomes" id="UP000327013">
    <property type="component" value="Chromosome 1"/>
</dbReference>